<accession>G3NCR1</accession>
<sequence>MTERENLGGSPRASTSTKVALYLQLDCYQRLKPLLCISLLSLLLLPLSLSCHSQSRRKELREDYKTVVETDINNANENIANLLQNTSCPALKHKLHNCRVSTDRDFVSSLHLLSCKMKKLSVSHTDKLVRSLLNSLGCHCPVEKPTREPTVRLTKRTATRRRRRNQQKTRRETKKLCKSKAILSAMTRCYQMLNSMQMAS</sequence>
<proteinExistence type="predicted"/>
<protein>
    <submittedName>
        <fullName evidence="2">Uncharacterized protein</fullName>
    </submittedName>
</protein>
<evidence type="ECO:0000313" key="2">
    <source>
        <dbReference type="Ensembl" id="ENSGACP00000003111.2"/>
    </source>
</evidence>
<reference evidence="2" key="3">
    <citation type="submission" date="2025-09" db="UniProtKB">
        <authorList>
            <consortium name="Ensembl"/>
        </authorList>
    </citation>
    <scope>IDENTIFICATION</scope>
</reference>
<feature type="region of interest" description="Disordered" evidence="1">
    <location>
        <begin position="148"/>
        <end position="174"/>
    </location>
</feature>
<organism evidence="2 3">
    <name type="scientific">Gasterosteus aculeatus aculeatus</name>
    <name type="common">three-spined stickleback</name>
    <dbReference type="NCBI Taxonomy" id="481459"/>
    <lineage>
        <taxon>Eukaryota</taxon>
        <taxon>Metazoa</taxon>
        <taxon>Chordata</taxon>
        <taxon>Craniata</taxon>
        <taxon>Vertebrata</taxon>
        <taxon>Euteleostomi</taxon>
        <taxon>Actinopterygii</taxon>
        <taxon>Neopterygii</taxon>
        <taxon>Teleostei</taxon>
        <taxon>Neoteleostei</taxon>
        <taxon>Acanthomorphata</taxon>
        <taxon>Eupercaria</taxon>
        <taxon>Perciformes</taxon>
        <taxon>Cottioidei</taxon>
        <taxon>Gasterosteales</taxon>
        <taxon>Gasterosteidae</taxon>
        <taxon>Gasterosteus</taxon>
    </lineage>
</organism>
<reference evidence="2" key="2">
    <citation type="submission" date="2025-08" db="UniProtKB">
        <authorList>
            <consortium name="Ensembl"/>
        </authorList>
    </citation>
    <scope>IDENTIFICATION</scope>
</reference>
<name>G3NCR1_GASAC</name>
<dbReference type="AlphaFoldDB" id="G3NCR1"/>
<dbReference type="GeneTree" id="ENSGT00670000099476"/>
<dbReference type="Ensembl" id="ENSGACT00000003122.2">
    <property type="protein sequence ID" value="ENSGACP00000003111.2"/>
    <property type="gene ID" value="ENSGACG00000002388.2"/>
</dbReference>
<dbReference type="Proteomes" id="UP000007635">
    <property type="component" value="Chromosome XXI"/>
</dbReference>
<dbReference type="OMA" id="ICCSCRE"/>
<feature type="compositionally biased region" description="Basic residues" evidence="1">
    <location>
        <begin position="153"/>
        <end position="174"/>
    </location>
</feature>
<evidence type="ECO:0000313" key="3">
    <source>
        <dbReference type="Proteomes" id="UP000007635"/>
    </source>
</evidence>
<dbReference type="InParanoid" id="G3NCR1"/>
<keyword evidence="3" id="KW-1185">Reference proteome</keyword>
<evidence type="ECO:0000256" key="1">
    <source>
        <dbReference type="SAM" id="MobiDB-lite"/>
    </source>
</evidence>
<dbReference type="Bgee" id="ENSGACG00000002388">
    <property type="expression patterns" value="Expressed in spleen and 7 other cell types or tissues"/>
</dbReference>
<reference evidence="2 3" key="1">
    <citation type="journal article" date="2021" name="G3 (Bethesda)">
        <title>Improved contiguity of the threespine stickleback genome using long-read sequencing.</title>
        <authorList>
            <person name="Nath S."/>
            <person name="Shaw D.E."/>
            <person name="White M.A."/>
        </authorList>
    </citation>
    <scope>NUCLEOTIDE SEQUENCE [LARGE SCALE GENOMIC DNA]</scope>
    <source>
        <strain evidence="2 3">Lake Benthic</strain>
    </source>
</reference>